<name>A0A2G8T145_9BURK</name>
<dbReference type="OrthoDB" id="9801445at2"/>
<dbReference type="EMBL" id="PDOB01000015">
    <property type="protein sequence ID" value="PIL39724.1"/>
    <property type="molecule type" value="Genomic_DNA"/>
</dbReference>
<evidence type="ECO:0000313" key="1">
    <source>
        <dbReference type="EMBL" id="PIL39724.1"/>
    </source>
</evidence>
<keyword evidence="2" id="KW-1185">Reference proteome</keyword>
<comment type="caution">
    <text evidence="1">The sequence shown here is derived from an EMBL/GenBank/DDBJ whole genome shotgun (WGS) entry which is preliminary data.</text>
</comment>
<organism evidence="1 2">
    <name type="scientific">Massilia psychrophila</name>
    <dbReference type="NCBI Taxonomy" id="1603353"/>
    <lineage>
        <taxon>Bacteria</taxon>
        <taxon>Pseudomonadati</taxon>
        <taxon>Pseudomonadota</taxon>
        <taxon>Betaproteobacteria</taxon>
        <taxon>Burkholderiales</taxon>
        <taxon>Oxalobacteraceae</taxon>
        <taxon>Telluria group</taxon>
        <taxon>Massilia</taxon>
    </lineage>
</organism>
<reference evidence="1 2" key="1">
    <citation type="submission" date="2017-10" db="EMBL/GenBank/DDBJ databases">
        <title>Massilia psychrophilum sp. nov., a novel purple-pigmented bacterium isolated from Tianshan glacier, Xinjiang Municipality, China.</title>
        <authorList>
            <person name="Wang H."/>
        </authorList>
    </citation>
    <scope>NUCLEOTIDE SEQUENCE [LARGE SCALE GENOMIC DNA]</scope>
    <source>
        <strain evidence="1 2">JCM 30813</strain>
    </source>
</reference>
<gene>
    <name evidence="1" type="ORF">CR103_11585</name>
</gene>
<dbReference type="RefSeq" id="WP_099916140.1">
    <property type="nucleotide sequence ID" value="NZ_PDOB01000015.1"/>
</dbReference>
<proteinExistence type="predicted"/>
<accession>A0A2G8T145</accession>
<dbReference type="AlphaFoldDB" id="A0A2G8T145"/>
<protein>
    <submittedName>
        <fullName evidence="1">Uncharacterized protein</fullName>
    </submittedName>
</protein>
<sequence length="117" mass="13418">MLDQAGKYLHDKYGARTGNLPGLLSGLTSPRPLRTAEANKEEGEFKVHAGIFQTSRILFSRQIAYRMTMYKLRPILPTFRVRQSQRQGRQLGRFDRFSPPDQRRLRCARDAAACGHL</sequence>
<evidence type="ECO:0000313" key="2">
    <source>
        <dbReference type="Proteomes" id="UP000228593"/>
    </source>
</evidence>
<dbReference type="Proteomes" id="UP000228593">
    <property type="component" value="Unassembled WGS sequence"/>
</dbReference>